<evidence type="ECO:0000256" key="3">
    <source>
        <dbReference type="RuleBase" id="RU003694"/>
    </source>
</evidence>
<dbReference type="GO" id="GO:0016746">
    <property type="term" value="F:acyltransferase activity"/>
    <property type="evidence" value="ECO:0007669"/>
    <property type="project" value="UniProtKB-KW"/>
</dbReference>
<feature type="domain" description="Ketosynthase family 3 (KS3)" evidence="4">
    <location>
        <begin position="7"/>
        <end position="422"/>
    </location>
</feature>
<evidence type="ECO:0000256" key="1">
    <source>
        <dbReference type="ARBA" id="ARBA00008467"/>
    </source>
</evidence>
<keyword evidence="5" id="KW-0012">Acyltransferase</keyword>
<evidence type="ECO:0000256" key="2">
    <source>
        <dbReference type="ARBA" id="ARBA00022679"/>
    </source>
</evidence>
<dbReference type="PANTHER" id="PTHR11712:SF336">
    <property type="entry name" value="3-OXOACYL-[ACYL-CARRIER-PROTEIN] SYNTHASE, MITOCHONDRIAL"/>
    <property type="match status" value="1"/>
</dbReference>
<sequence>MTDRPADDPVVITGIGTLLPGTGSAAEFWQHVSNGRSQIGALTRFDGPAEGLPVHAAAEIRDFDHTARLPGLDPSHARKYSREILIAMSALVQARDDAGLGQGDVDPRRLSVIFSSSRGPLSWWQPVLRGEDPTAYDDKGAMFRGLPGTPASLAAIHTGAQGLVTTVSNACVGGHQAIGLALRELRAGSSDAVLVGGHEFPILPEVAHCYRALGNGVLSTESEDPSRAVRPYSADREGFALGEGSVVLCLERESTALRRGARVYARVLAHASMNEADHPTTMDLTGKVTAGLVVEALEEAGRRPDEVGYFCAHGTATRYNDLAESRALRALYPDRGLGALPPISSNKPIYGHTFGLAGIINAASTALMLHHQRLAPTINLTTPDPECDHDHVAEGARDTSFDLAVSMSFAFGSQTSVLAMGAAA</sequence>
<evidence type="ECO:0000313" key="5">
    <source>
        <dbReference type="EMBL" id="MDT9681034.1"/>
    </source>
</evidence>
<dbReference type="SUPFAM" id="SSF53901">
    <property type="entry name" value="Thiolase-like"/>
    <property type="match status" value="1"/>
</dbReference>
<comment type="similarity">
    <text evidence="1 3">Belongs to the thiolase-like superfamily. Beta-ketoacyl-ACP synthases family.</text>
</comment>
<keyword evidence="2 3" id="KW-0808">Transferase</keyword>
<organism evidence="5 6">
    <name type="scientific">Streptomyces tamarix</name>
    <dbReference type="NCBI Taxonomy" id="3078565"/>
    <lineage>
        <taxon>Bacteria</taxon>
        <taxon>Bacillati</taxon>
        <taxon>Actinomycetota</taxon>
        <taxon>Actinomycetes</taxon>
        <taxon>Kitasatosporales</taxon>
        <taxon>Streptomycetaceae</taxon>
        <taxon>Streptomyces</taxon>
    </lineage>
</organism>
<evidence type="ECO:0000259" key="4">
    <source>
        <dbReference type="PROSITE" id="PS52004"/>
    </source>
</evidence>
<dbReference type="SMART" id="SM00825">
    <property type="entry name" value="PKS_KS"/>
    <property type="match status" value="1"/>
</dbReference>
<comment type="caution">
    <text evidence="5">The sequence shown here is derived from an EMBL/GenBank/DDBJ whole genome shotgun (WGS) entry which is preliminary data.</text>
</comment>
<dbReference type="Proteomes" id="UP001250181">
    <property type="component" value="Unassembled WGS sequence"/>
</dbReference>
<dbReference type="Pfam" id="PF02801">
    <property type="entry name" value="Ketoacyl-synt_C"/>
    <property type="match status" value="1"/>
</dbReference>
<accession>A0ABU3QF78</accession>
<reference evidence="5 6" key="1">
    <citation type="submission" date="2023-09" db="EMBL/GenBank/DDBJ databases">
        <title>Streptomyces sp. nov.: A antagonism against Alternaria gaisen Producing Streptochlin, Isolated from Tamarix root soil.</title>
        <authorList>
            <person name="Chen Y."/>
        </authorList>
    </citation>
    <scope>NUCLEOTIDE SEQUENCE [LARGE SCALE GENOMIC DNA]</scope>
    <source>
        <strain evidence="5 6">TRM76323</strain>
    </source>
</reference>
<gene>
    <name evidence="5" type="ORF">RND61_02895</name>
</gene>
<dbReference type="Pfam" id="PF00109">
    <property type="entry name" value="ketoacyl-synt"/>
    <property type="match status" value="1"/>
</dbReference>
<dbReference type="PANTHER" id="PTHR11712">
    <property type="entry name" value="POLYKETIDE SYNTHASE-RELATED"/>
    <property type="match status" value="1"/>
</dbReference>
<dbReference type="InterPro" id="IPR014030">
    <property type="entry name" value="Ketoacyl_synth_N"/>
</dbReference>
<dbReference type="InterPro" id="IPR000794">
    <property type="entry name" value="Beta-ketoacyl_synthase"/>
</dbReference>
<dbReference type="PROSITE" id="PS52004">
    <property type="entry name" value="KS3_2"/>
    <property type="match status" value="1"/>
</dbReference>
<dbReference type="EMBL" id="JAWCTQ010000002">
    <property type="protein sequence ID" value="MDT9681034.1"/>
    <property type="molecule type" value="Genomic_DNA"/>
</dbReference>
<proteinExistence type="inferred from homology"/>
<evidence type="ECO:0000313" key="6">
    <source>
        <dbReference type="Proteomes" id="UP001250181"/>
    </source>
</evidence>
<dbReference type="CDD" id="cd00834">
    <property type="entry name" value="KAS_I_II"/>
    <property type="match status" value="1"/>
</dbReference>
<dbReference type="RefSeq" id="WP_315876026.1">
    <property type="nucleotide sequence ID" value="NZ_JAWCTQ010000002.1"/>
</dbReference>
<keyword evidence="6" id="KW-1185">Reference proteome</keyword>
<protein>
    <submittedName>
        <fullName evidence="5">Beta-ketoacyl-[acyl-carrier-protein] synthase family protein</fullName>
        <ecNumber evidence="5">2.3.1.-</ecNumber>
    </submittedName>
</protein>
<dbReference type="InterPro" id="IPR020841">
    <property type="entry name" value="PKS_Beta-ketoAc_synthase_dom"/>
</dbReference>
<dbReference type="EC" id="2.3.1.-" evidence="5"/>
<dbReference type="InterPro" id="IPR016039">
    <property type="entry name" value="Thiolase-like"/>
</dbReference>
<dbReference type="InterPro" id="IPR014031">
    <property type="entry name" value="Ketoacyl_synth_C"/>
</dbReference>
<dbReference type="Gene3D" id="3.40.47.10">
    <property type="match status" value="2"/>
</dbReference>
<name>A0ABU3QF78_9ACTN</name>